<dbReference type="GO" id="GO:0016020">
    <property type="term" value="C:membrane"/>
    <property type="evidence" value="ECO:0007669"/>
    <property type="project" value="UniProtKB-SubCell"/>
</dbReference>
<dbReference type="STRING" id="225164.V4A107"/>
<dbReference type="Pfam" id="PF00335">
    <property type="entry name" value="Tetraspanin"/>
    <property type="match status" value="1"/>
</dbReference>
<keyword evidence="4 6" id="KW-1133">Transmembrane helix</keyword>
<evidence type="ECO:0000256" key="2">
    <source>
        <dbReference type="ARBA" id="ARBA00006840"/>
    </source>
</evidence>
<dbReference type="RefSeq" id="XP_009062362.1">
    <property type="nucleotide sequence ID" value="XM_009064114.1"/>
</dbReference>
<organism evidence="8 9">
    <name type="scientific">Lottia gigantea</name>
    <name type="common">Giant owl limpet</name>
    <dbReference type="NCBI Taxonomy" id="225164"/>
    <lineage>
        <taxon>Eukaryota</taxon>
        <taxon>Metazoa</taxon>
        <taxon>Spiralia</taxon>
        <taxon>Lophotrochozoa</taxon>
        <taxon>Mollusca</taxon>
        <taxon>Gastropoda</taxon>
        <taxon>Patellogastropoda</taxon>
        <taxon>Lottioidea</taxon>
        <taxon>Lottiidae</taxon>
        <taxon>Lottia</taxon>
    </lineage>
</organism>
<proteinExistence type="inferred from homology"/>
<dbReference type="KEGG" id="lgi:LOTGIDRAFT_235163"/>
<keyword evidence="9" id="KW-1185">Reference proteome</keyword>
<dbReference type="SUPFAM" id="SSF48652">
    <property type="entry name" value="Tetraspanin"/>
    <property type="match status" value="1"/>
</dbReference>
<dbReference type="PRINTS" id="PR00259">
    <property type="entry name" value="TMFOUR"/>
</dbReference>
<evidence type="ECO:0000313" key="9">
    <source>
        <dbReference type="Proteomes" id="UP000030746"/>
    </source>
</evidence>
<feature type="transmembrane region" description="Helical" evidence="6">
    <location>
        <begin position="56"/>
        <end position="80"/>
    </location>
</feature>
<dbReference type="Proteomes" id="UP000030746">
    <property type="component" value="Unassembled WGS sequence"/>
</dbReference>
<evidence type="ECO:0000256" key="5">
    <source>
        <dbReference type="ARBA" id="ARBA00023136"/>
    </source>
</evidence>
<dbReference type="PIRSF" id="PIRSF002419">
    <property type="entry name" value="Tetraspanin"/>
    <property type="match status" value="1"/>
</dbReference>
<comment type="similarity">
    <text evidence="2 6">Belongs to the tetraspanin (TM4SF) family.</text>
</comment>
<dbReference type="PANTHER" id="PTHR19282">
    <property type="entry name" value="TETRASPANIN"/>
    <property type="match status" value="1"/>
</dbReference>
<evidence type="ECO:0000256" key="7">
    <source>
        <dbReference type="SAM" id="MobiDB-lite"/>
    </source>
</evidence>
<dbReference type="OMA" id="YEFYIGI"/>
<feature type="region of interest" description="Disordered" evidence="7">
    <location>
        <begin position="170"/>
        <end position="189"/>
    </location>
</feature>
<evidence type="ECO:0000313" key="8">
    <source>
        <dbReference type="EMBL" id="ESO86966.1"/>
    </source>
</evidence>
<dbReference type="AlphaFoldDB" id="V4A107"/>
<sequence length="310" mass="35138">MRTDQKLFCLKSSLVVFIVFLWLFGAILFGVPLWLLLDYWSNEYLLVDQELQRYLIILYVLIVVGAIILIFGIVGLIGALTTNKGVLIVFVVMISFVSVMTAGGFVFGFIYREDLKDTIGRGEIITHYIREKYTGERDRPTQIIDLMQSELNCCGGEHFTDYTQSNWMSLASNSDNPDNSESPRKDQTPLSCCNDYERYQNAQGTNYNCYMYKGPVTEGSKNEVNPKIHRTGCKHALVDFFDNYIGVVVGIAVTLLTLQLICVIIGSILIHILRNLFVPQPDDIVYDMARKQEKSPYPSRGGYSGGTYYN</sequence>
<dbReference type="GeneID" id="20249768"/>
<dbReference type="HOGENOM" id="CLU_055524_0_1_1"/>
<dbReference type="Gene3D" id="1.10.1450.10">
    <property type="entry name" value="Tetraspanin"/>
    <property type="match status" value="1"/>
</dbReference>
<dbReference type="OrthoDB" id="10016273at2759"/>
<dbReference type="InterPro" id="IPR008952">
    <property type="entry name" value="Tetraspanin_EC2_sf"/>
</dbReference>
<dbReference type="EMBL" id="KB202954">
    <property type="protein sequence ID" value="ESO86966.1"/>
    <property type="molecule type" value="Genomic_DNA"/>
</dbReference>
<evidence type="ECO:0000256" key="1">
    <source>
        <dbReference type="ARBA" id="ARBA00004141"/>
    </source>
</evidence>
<feature type="transmembrane region" description="Helical" evidence="6">
    <location>
        <begin position="12"/>
        <end position="36"/>
    </location>
</feature>
<evidence type="ECO:0000256" key="4">
    <source>
        <dbReference type="ARBA" id="ARBA00022989"/>
    </source>
</evidence>
<reference evidence="8 9" key="1">
    <citation type="journal article" date="2013" name="Nature">
        <title>Insights into bilaterian evolution from three spiralian genomes.</title>
        <authorList>
            <person name="Simakov O."/>
            <person name="Marletaz F."/>
            <person name="Cho S.J."/>
            <person name="Edsinger-Gonzales E."/>
            <person name="Havlak P."/>
            <person name="Hellsten U."/>
            <person name="Kuo D.H."/>
            <person name="Larsson T."/>
            <person name="Lv J."/>
            <person name="Arendt D."/>
            <person name="Savage R."/>
            <person name="Osoegawa K."/>
            <person name="de Jong P."/>
            <person name="Grimwood J."/>
            <person name="Chapman J.A."/>
            <person name="Shapiro H."/>
            <person name="Aerts A."/>
            <person name="Otillar R.P."/>
            <person name="Terry A.Y."/>
            <person name="Boore J.L."/>
            <person name="Grigoriev I.V."/>
            <person name="Lindberg D.R."/>
            <person name="Seaver E.C."/>
            <person name="Weisblat D.A."/>
            <person name="Putnam N.H."/>
            <person name="Rokhsar D.S."/>
        </authorList>
    </citation>
    <scope>NUCLEOTIDE SEQUENCE [LARGE SCALE GENOMIC DNA]</scope>
</reference>
<feature type="transmembrane region" description="Helical" evidence="6">
    <location>
        <begin position="244"/>
        <end position="270"/>
    </location>
</feature>
<keyword evidence="5 6" id="KW-0472">Membrane</keyword>
<evidence type="ECO:0000256" key="6">
    <source>
        <dbReference type="RuleBase" id="RU361218"/>
    </source>
</evidence>
<dbReference type="CTD" id="20249768"/>
<gene>
    <name evidence="8" type="ORF">LOTGIDRAFT_235163</name>
</gene>
<comment type="subcellular location">
    <subcellularLocation>
        <location evidence="1 6">Membrane</location>
        <topology evidence="1 6">Multi-pass membrane protein</topology>
    </subcellularLocation>
</comment>
<dbReference type="InterPro" id="IPR000301">
    <property type="entry name" value="Tetraspanin_animals"/>
</dbReference>
<accession>V4A107</accession>
<feature type="transmembrane region" description="Helical" evidence="6">
    <location>
        <begin position="87"/>
        <end position="111"/>
    </location>
</feature>
<keyword evidence="3 6" id="KW-0812">Transmembrane</keyword>
<evidence type="ECO:0000256" key="3">
    <source>
        <dbReference type="ARBA" id="ARBA00022692"/>
    </source>
</evidence>
<dbReference type="InterPro" id="IPR018499">
    <property type="entry name" value="Tetraspanin/Peripherin"/>
</dbReference>
<name>V4A107_LOTGI</name>
<protein>
    <recommendedName>
        <fullName evidence="6">Tetraspanin</fullName>
    </recommendedName>
</protein>